<feature type="compositionally biased region" description="Basic residues" evidence="1">
    <location>
        <begin position="26"/>
        <end position="45"/>
    </location>
</feature>
<dbReference type="Proteomes" id="UP000005237">
    <property type="component" value="Unassembled WGS sequence"/>
</dbReference>
<evidence type="ECO:0000313" key="4">
    <source>
        <dbReference type="EnsemblMetazoa" id="CJA11899.1"/>
    </source>
</evidence>
<dbReference type="PANTHER" id="PTHR23219">
    <property type="entry name" value="TYROSINE-PROTEIN PHOSPHATASE C15H7.3-RELATED"/>
    <property type="match status" value="1"/>
</dbReference>
<dbReference type="Pfam" id="PF00102">
    <property type="entry name" value="Y_phosphatase"/>
    <property type="match status" value="1"/>
</dbReference>
<feature type="domain" description="Tyrosine specific protein phosphatases" evidence="3">
    <location>
        <begin position="288"/>
        <end position="336"/>
    </location>
</feature>
<evidence type="ECO:0000256" key="1">
    <source>
        <dbReference type="SAM" id="MobiDB-lite"/>
    </source>
</evidence>
<accession>A0A8R1HWW0</accession>
<dbReference type="SMART" id="SM00404">
    <property type="entry name" value="PTPc_motif"/>
    <property type="match status" value="1"/>
</dbReference>
<feature type="region of interest" description="Disordered" evidence="1">
    <location>
        <begin position="1"/>
        <end position="73"/>
    </location>
</feature>
<evidence type="ECO:0000259" key="3">
    <source>
        <dbReference type="PROSITE" id="PS50056"/>
    </source>
</evidence>
<dbReference type="InterPro" id="IPR000387">
    <property type="entry name" value="Tyr_Pase_dom"/>
</dbReference>
<dbReference type="PANTHER" id="PTHR23219:SF18">
    <property type="entry name" value="TYROSINE-PROTEIN PHOSPHATASE DOMAIN-CONTAINING PROTEIN-RELATED"/>
    <property type="match status" value="1"/>
</dbReference>
<keyword evidence="5" id="KW-1185">Reference proteome</keyword>
<dbReference type="OMA" id="RCGIVEN"/>
<feature type="domain" description="Tyrosine-protein phosphatase" evidence="2">
    <location>
        <begin position="119"/>
        <end position="345"/>
    </location>
</feature>
<dbReference type="InterPro" id="IPR003595">
    <property type="entry name" value="Tyr_Pase_cat"/>
</dbReference>
<name>A0A8R1HWW0_CAEJA</name>
<reference evidence="5" key="1">
    <citation type="submission" date="2010-08" db="EMBL/GenBank/DDBJ databases">
        <authorList>
            <consortium name="Caenorhabditis japonica Sequencing Consortium"/>
            <person name="Wilson R.K."/>
        </authorList>
    </citation>
    <scope>NUCLEOTIDE SEQUENCE [LARGE SCALE GENOMIC DNA]</scope>
    <source>
        <strain evidence="5">DF5081</strain>
    </source>
</reference>
<dbReference type="PROSITE" id="PS50055">
    <property type="entry name" value="TYR_PHOSPHATASE_PTP"/>
    <property type="match status" value="1"/>
</dbReference>
<dbReference type="GO" id="GO:0004725">
    <property type="term" value="F:protein tyrosine phosphatase activity"/>
    <property type="evidence" value="ECO:0007669"/>
    <property type="project" value="InterPro"/>
</dbReference>
<dbReference type="InterPro" id="IPR000242">
    <property type="entry name" value="PTP_cat"/>
</dbReference>
<evidence type="ECO:0000313" key="5">
    <source>
        <dbReference type="Proteomes" id="UP000005237"/>
    </source>
</evidence>
<dbReference type="Gene3D" id="3.90.190.10">
    <property type="entry name" value="Protein tyrosine phosphatase superfamily"/>
    <property type="match status" value="1"/>
</dbReference>
<dbReference type="CDD" id="cd00047">
    <property type="entry name" value="PTPc"/>
    <property type="match status" value="1"/>
</dbReference>
<reference evidence="4" key="2">
    <citation type="submission" date="2022-06" db="UniProtKB">
        <authorList>
            <consortium name="EnsemblMetazoa"/>
        </authorList>
    </citation>
    <scope>IDENTIFICATION</scope>
    <source>
        <strain evidence="4">DF5081</strain>
    </source>
</reference>
<dbReference type="PROSITE" id="PS50056">
    <property type="entry name" value="TYR_PHOSPHATASE_2"/>
    <property type="match status" value="1"/>
</dbReference>
<proteinExistence type="predicted"/>
<dbReference type="InterPro" id="IPR029021">
    <property type="entry name" value="Prot-tyrosine_phosphatase-like"/>
</dbReference>
<evidence type="ECO:0008006" key="6">
    <source>
        <dbReference type="Google" id="ProtNLM"/>
    </source>
</evidence>
<dbReference type="AlphaFoldDB" id="A0A8R1HWW0"/>
<sequence length="367" mass="40657">MFRGEKSQRSVRKKKTKKSNDEVSQRRKKSFTKKKGGPSQMKKKKDKGEASQLSVDTVIEGGSSLEKRKTKKEAWSGDDVAKRLVGAGLFNADTIASDFKALKEPKPSGGECDKFQAAKSRQPDCPIANDKLIKLSHAPDNFINAARVSIPEFKRTALIAQLPDVSSPANIEDFWRLIFQEEILAMVIALAPQEGSMTLQQFLPAAAGSFANHGKMFLNNKKVDSSVGVTMYNIEILPDGCSNSIHCHVYHIPNWKQKKGCDPVGDLVATVEKIIKTNENTAFVSLNGVGRAGTVMTLFGVMLQIQKESKDVKVKETLEKLRAERCGIVENLDQYQTIHKSLALWFKNKSSDDDVLKKANDYAPNVQ</sequence>
<dbReference type="SUPFAM" id="SSF52799">
    <property type="entry name" value="(Phosphotyrosine protein) phosphatases II"/>
    <property type="match status" value="1"/>
</dbReference>
<evidence type="ECO:0000259" key="2">
    <source>
        <dbReference type="PROSITE" id="PS50055"/>
    </source>
</evidence>
<dbReference type="SMART" id="SM00194">
    <property type="entry name" value="PTPc"/>
    <property type="match status" value="1"/>
</dbReference>
<organism evidence="4 5">
    <name type="scientific">Caenorhabditis japonica</name>
    <dbReference type="NCBI Taxonomy" id="281687"/>
    <lineage>
        <taxon>Eukaryota</taxon>
        <taxon>Metazoa</taxon>
        <taxon>Ecdysozoa</taxon>
        <taxon>Nematoda</taxon>
        <taxon>Chromadorea</taxon>
        <taxon>Rhabditida</taxon>
        <taxon>Rhabditina</taxon>
        <taxon>Rhabditomorpha</taxon>
        <taxon>Rhabditoidea</taxon>
        <taxon>Rhabditidae</taxon>
        <taxon>Peloderinae</taxon>
        <taxon>Caenorhabditis</taxon>
    </lineage>
</organism>
<protein>
    <recommendedName>
        <fullName evidence="6">Tyrosine-protein phosphatase domain-containing protein</fullName>
    </recommendedName>
</protein>
<dbReference type="EnsemblMetazoa" id="CJA11899.1">
    <property type="protein sequence ID" value="CJA11899.1"/>
    <property type="gene ID" value="WBGene00131103"/>
</dbReference>